<dbReference type="InterPro" id="IPR022720">
    <property type="entry name" value="Motility-assoc_prot_GldM_N"/>
</dbReference>
<evidence type="ECO:0000313" key="6">
    <source>
        <dbReference type="EMBL" id="SEV94697.1"/>
    </source>
</evidence>
<evidence type="ECO:0000259" key="4">
    <source>
        <dbReference type="Pfam" id="PF21601"/>
    </source>
</evidence>
<dbReference type="InterPro" id="IPR048405">
    <property type="entry name" value="GldM_Ig-like-1"/>
</dbReference>
<proteinExistence type="predicted"/>
<sequence length="603" mass="65116">MAGGKETPRQKMIGMMYLVLTALLALQIKDSVLEKFVLIENGLKESNEAFYGYNADVLTSIQSDVANQGNKEGDQAVAKAAENIRKYTNGIVATLDNFKYEVGKISSGGDTAKVYQRSTLKKYEEPSLFLVEQKNAEKLKEELDAYAGQINRVLEILGAEPMNASWSESLAKDANDIPFYANNQEEKKKDYAHFNFYKAPLASVLAQLTFYKNQLYSKESEVLNKLRGMVGTGVSASPSDVPDLGGLEAAAPSSNPSTPTETPSSTPSTSPSTSNPGNASSGLASADIKEEDYLDGAFRGIDYAQATILSSSNTVTAGLDFEAQAFLTLGNSSLEPEVKLNGEKVDVVNGRGVIKFKTSAAAGEYDANDLATKSFEVEITADDGTGSKITRTTRHEYNVARPVIEVESNAVQVLYRDCANDVTINVPSLGPAYNPEFRLSAGSFEKGADKGNIVIAPKGNEVELDVYSSGLYIGKKTFPVRSAPTPKMSVLPNGQAYAPEEGFSGTLNNLTLSFSVDSEWRAAFPEDASFLVSKGEILIVSGNQVARTIRISSPQGSIDMNQHRSILRPGVQVIVKVEEVVRINFKNERIATPVFDNATITLK</sequence>
<evidence type="ECO:0000256" key="1">
    <source>
        <dbReference type="SAM" id="MobiDB-lite"/>
    </source>
</evidence>
<protein>
    <submittedName>
        <fullName evidence="6">Gliding motility-associated protein GldM</fullName>
    </submittedName>
</protein>
<feature type="domain" description="Gliding motility-associated protein GldM second immunoglobulin-like" evidence="5">
    <location>
        <begin position="403"/>
        <end position="481"/>
    </location>
</feature>
<dbReference type="EMBL" id="FOIR01000001">
    <property type="protein sequence ID" value="SEV94697.1"/>
    <property type="molecule type" value="Genomic_DNA"/>
</dbReference>
<dbReference type="OrthoDB" id="1490890at2"/>
<dbReference type="Pfam" id="PF21602">
    <property type="entry name" value="GldM_3rd"/>
    <property type="match status" value="1"/>
</dbReference>
<dbReference type="Pfam" id="PF12081">
    <property type="entry name" value="GldM_1st"/>
    <property type="match status" value="1"/>
</dbReference>
<dbReference type="Proteomes" id="UP000199437">
    <property type="component" value="Unassembled WGS sequence"/>
</dbReference>
<feature type="region of interest" description="Disordered" evidence="1">
    <location>
        <begin position="234"/>
        <end position="283"/>
    </location>
</feature>
<dbReference type="RefSeq" id="WP_090257183.1">
    <property type="nucleotide sequence ID" value="NZ_FOIR01000001.1"/>
</dbReference>
<dbReference type="InterPro" id="IPR048406">
    <property type="entry name" value="GldM_Ig-like-2"/>
</dbReference>
<organism evidence="6 7">
    <name type="scientific">Roseivirga pacifica</name>
    <dbReference type="NCBI Taxonomy" id="1267423"/>
    <lineage>
        <taxon>Bacteria</taxon>
        <taxon>Pseudomonadati</taxon>
        <taxon>Bacteroidota</taxon>
        <taxon>Cytophagia</taxon>
        <taxon>Cytophagales</taxon>
        <taxon>Roseivirgaceae</taxon>
        <taxon>Roseivirga</taxon>
    </lineage>
</organism>
<feature type="compositionally biased region" description="Low complexity" evidence="1">
    <location>
        <begin position="248"/>
        <end position="282"/>
    </location>
</feature>
<evidence type="ECO:0000259" key="2">
    <source>
        <dbReference type="Pfam" id="PF12080"/>
    </source>
</evidence>
<evidence type="ECO:0000259" key="5">
    <source>
        <dbReference type="Pfam" id="PF21602"/>
    </source>
</evidence>
<dbReference type="GeneID" id="99985588"/>
<gene>
    <name evidence="6" type="ORF">SAMN05216290_0850</name>
</gene>
<evidence type="ECO:0000259" key="3">
    <source>
        <dbReference type="Pfam" id="PF12081"/>
    </source>
</evidence>
<dbReference type="Pfam" id="PF21601">
    <property type="entry name" value="GldM_2nd"/>
    <property type="match status" value="1"/>
</dbReference>
<dbReference type="Pfam" id="PF12080">
    <property type="entry name" value="GldM_4th"/>
    <property type="match status" value="1"/>
</dbReference>
<feature type="domain" description="Gliding motility-associated protein GldM N-terminal" evidence="3">
    <location>
        <begin position="32"/>
        <end position="226"/>
    </location>
</feature>
<dbReference type="STRING" id="1267423.SAMN05216290_0850"/>
<dbReference type="InterPro" id="IPR022719">
    <property type="entry name" value="Motility-assoc_prot_GldM_C"/>
</dbReference>
<evidence type="ECO:0000313" key="7">
    <source>
        <dbReference type="Proteomes" id="UP000199437"/>
    </source>
</evidence>
<feature type="domain" description="Gliding motility-associated protein GldM first immunoglobulin-like" evidence="4">
    <location>
        <begin position="302"/>
        <end position="400"/>
    </location>
</feature>
<name>A0A1I0N1S7_9BACT</name>
<feature type="domain" description="Gliding motility-associated protein GldM C-terminal" evidence="2">
    <location>
        <begin position="484"/>
        <end position="597"/>
    </location>
</feature>
<reference evidence="7" key="1">
    <citation type="submission" date="2016-10" db="EMBL/GenBank/DDBJ databases">
        <authorList>
            <person name="Varghese N."/>
            <person name="Submissions S."/>
        </authorList>
    </citation>
    <scope>NUCLEOTIDE SEQUENCE [LARGE SCALE GENOMIC DNA]</scope>
    <source>
        <strain evidence="7">CGMCC 1.12402</strain>
    </source>
</reference>
<dbReference type="AlphaFoldDB" id="A0A1I0N1S7"/>
<keyword evidence="7" id="KW-1185">Reference proteome</keyword>
<accession>A0A1I0N1S7</accession>